<dbReference type="CDD" id="cd00383">
    <property type="entry name" value="trans_reg_C"/>
    <property type="match status" value="1"/>
</dbReference>
<evidence type="ECO:0000259" key="8">
    <source>
        <dbReference type="PROSITE" id="PS50110"/>
    </source>
</evidence>
<dbReference type="RefSeq" id="WP_091684848.1">
    <property type="nucleotide sequence ID" value="NZ_BAABFM010000026.1"/>
</dbReference>
<organism evidence="10 11">
    <name type="scientific">Anaerocolumna aminovalerica</name>
    <dbReference type="NCBI Taxonomy" id="1527"/>
    <lineage>
        <taxon>Bacteria</taxon>
        <taxon>Bacillati</taxon>
        <taxon>Bacillota</taxon>
        <taxon>Clostridia</taxon>
        <taxon>Lachnospirales</taxon>
        <taxon>Lachnospiraceae</taxon>
        <taxon>Anaerocolumna</taxon>
    </lineage>
</organism>
<keyword evidence="6" id="KW-0597">Phosphoprotein</keyword>
<keyword evidence="11" id="KW-1185">Reference proteome</keyword>
<dbReference type="PANTHER" id="PTHR48111">
    <property type="entry name" value="REGULATOR OF RPOS"/>
    <property type="match status" value="1"/>
</dbReference>
<dbReference type="Pfam" id="PF00072">
    <property type="entry name" value="Response_reg"/>
    <property type="match status" value="1"/>
</dbReference>
<dbReference type="AlphaFoldDB" id="A0A1I5DB51"/>
<accession>A0A1I5DB51</accession>
<protein>
    <recommendedName>
        <fullName evidence="1">Stage 0 sporulation protein A homolog</fullName>
    </recommendedName>
</protein>
<evidence type="ECO:0000259" key="9">
    <source>
        <dbReference type="PROSITE" id="PS51755"/>
    </source>
</evidence>
<dbReference type="GO" id="GO:0000976">
    <property type="term" value="F:transcription cis-regulatory region binding"/>
    <property type="evidence" value="ECO:0007669"/>
    <property type="project" value="TreeGrafter"/>
</dbReference>
<reference evidence="10 11" key="1">
    <citation type="submission" date="2016-10" db="EMBL/GenBank/DDBJ databases">
        <authorList>
            <person name="de Groot N.N."/>
        </authorList>
    </citation>
    <scope>NUCLEOTIDE SEQUENCE [LARGE SCALE GENOMIC DNA]</scope>
    <source>
        <strain evidence="10 11">DSM 1283</strain>
    </source>
</reference>
<keyword evidence="3 7" id="KW-0238">DNA-binding</keyword>
<proteinExistence type="predicted"/>
<dbReference type="Gene3D" id="3.40.50.2300">
    <property type="match status" value="1"/>
</dbReference>
<dbReference type="SUPFAM" id="SSF52172">
    <property type="entry name" value="CheY-like"/>
    <property type="match status" value="1"/>
</dbReference>
<dbReference type="InterPro" id="IPR011006">
    <property type="entry name" value="CheY-like_superfamily"/>
</dbReference>
<evidence type="ECO:0000256" key="6">
    <source>
        <dbReference type="PROSITE-ProRule" id="PRU00169"/>
    </source>
</evidence>
<dbReference type="PROSITE" id="PS51755">
    <property type="entry name" value="OMPR_PHOB"/>
    <property type="match status" value="1"/>
</dbReference>
<keyword evidence="2" id="KW-0805">Transcription regulation</keyword>
<keyword evidence="4" id="KW-0804">Transcription</keyword>
<dbReference type="InterPro" id="IPR039420">
    <property type="entry name" value="WalR-like"/>
</dbReference>
<evidence type="ECO:0000256" key="2">
    <source>
        <dbReference type="ARBA" id="ARBA00023015"/>
    </source>
</evidence>
<evidence type="ECO:0000313" key="10">
    <source>
        <dbReference type="EMBL" id="SFN96021.1"/>
    </source>
</evidence>
<dbReference type="GO" id="GO:0005829">
    <property type="term" value="C:cytosol"/>
    <property type="evidence" value="ECO:0007669"/>
    <property type="project" value="TreeGrafter"/>
</dbReference>
<evidence type="ECO:0000256" key="5">
    <source>
        <dbReference type="ARBA" id="ARBA00024867"/>
    </source>
</evidence>
<dbReference type="GO" id="GO:0032993">
    <property type="term" value="C:protein-DNA complex"/>
    <property type="evidence" value="ECO:0007669"/>
    <property type="project" value="TreeGrafter"/>
</dbReference>
<evidence type="ECO:0000313" key="11">
    <source>
        <dbReference type="Proteomes" id="UP000198806"/>
    </source>
</evidence>
<evidence type="ECO:0000256" key="4">
    <source>
        <dbReference type="ARBA" id="ARBA00023163"/>
    </source>
</evidence>
<dbReference type="Gene3D" id="1.10.10.10">
    <property type="entry name" value="Winged helix-like DNA-binding domain superfamily/Winged helix DNA-binding domain"/>
    <property type="match status" value="1"/>
</dbReference>
<dbReference type="Proteomes" id="UP000198806">
    <property type="component" value="Unassembled WGS sequence"/>
</dbReference>
<dbReference type="CDD" id="cd17574">
    <property type="entry name" value="REC_OmpR"/>
    <property type="match status" value="1"/>
</dbReference>
<evidence type="ECO:0000256" key="1">
    <source>
        <dbReference type="ARBA" id="ARBA00018672"/>
    </source>
</evidence>
<dbReference type="PROSITE" id="PS50110">
    <property type="entry name" value="RESPONSE_REGULATORY"/>
    <property type="match status" value="1"/>
</dbReference>
<feature type="DNA-binding region" description="OmpR/PhoB-type" evidence="7">
    <location>
        <begin position="123"/>
        <end position="220"/>
    </location>
</feature>
<name>A0A1I5DB51_9FIRM</name>
<dbReference type="OrthoDB" id="9790442at2"/>
<dbReference type="STRING" id="1527.SAMN04489757_10585"/>
<dbReference type="GO" id="GO:0006355">
    <property type="term" value="P:regulation of DNA-templated transcription"/>
    <property type="evidence" value="ECO:0007669"/>
    <property type="project" value="InterPro"/>
</dbReference>
<evidence type="ECO:0000256" key="7">
    <source>
        <dbReference type="PROSITE-ProRule" id="PRU01091"/>
    </source>
</evidence>
<gene>
    <name evidence="10" type="ORF">SAMN04489757_10585</name>
</gene>
<feature type="modified residue" description="4-aspartylphosphate" evidence="6">
    <location>
        <position position="51"/>
    </location>
</feature>
<dbReference type="EMBL" id="FOWD01000005">
    <property type="protein sequence ID" value="SFN96021.1"/>
    <property type="molecule type" value="Genomic_DNA"/>
</dbReference>
<dbReference type="PANTHER" id="PTHR48111:SF2">
    <property type="entry name" value="RESPONSE REGULATOR SAER"/>
    <property type="match status" value="1"/>
</dbReference>
<sequence>MSKILALDDDIQILSIIKKALENDKHSVDILDNIEKVNKGNLSKYDLILLDVMMPGTNGFSFCKEIRNIVDCPILFITAKAMDEDLTEGFAVGADDYIKKPFSLAELRARVNAHIRREKREYHNRIISGNYILDISEKIFFYKNEQIKLTKSEYEICEFLLKNKGQVFSLEQIIEKVFGFNSESDCSAIREHIKNIRAKLKHCDKQPIETVWGIGYKWNL</sequence>
<dbReference type="GO" id="GO:0000156">
    <property type="term" value="F:phosphorelay response regulator activity"/>
    <property type="evidence" value="ECO:0007669"/>
    <property type="project" value="TreeGrafter"/>
</dbReference>
<dbReference type="InterPro" id="IPR036388">
    <property type="entry name" value="WH-like_DNA-bd_sf"/>
</dbReference>
<dbReference type="InterPro" id="IPR001789">
    <property type="entry name" value="Sig_transdc_resp-reg_receiver"/>
</dbReference>
<dbReference type="InterPro" id="IPR016032">
    <property type="entry name" value="Sig_transdc_resp-reg_C-effctor"/>
</dbReference>
<dbReference type="SMART" id="SM00448">
    <property type="entry name" value="REC"/>
    <property type="match status" value="1"/>
</dbReference>
<dbReference type="Gene3D" id="6.10.250.690">
    <property type="match status" value="1"/>
</dbReference>
<feature type="domain" description="Response regulatory" evidence="8">
    <location>
        <begin position="3"/>
        <end position="115"/>
    </location>
</feature>
<feature type="domain" description="OmpR/PhoB-type" evidence="9">
    <location>
        <begin position="123"/>
        <end position="220"/>
    </location>
</feature>
<dbReference type="Pfam" id="PF00486">
    <property type="entry name" value="Trans_reg_C"/>
    <property type="match status" value="1"/>
</dbReference>
<evidence type="ECO:0000256" key="3">
    <source>
        <dbReference type="ARBA" id="ARBA00023125"/>
    </source>
</evidence>
<dbReference type="InterPro" id="IPR001867">
    <property type="entry name" value="OmpR/PhoB-type_DNA-bd"/>
</dbReference>
<comment type="function">
    <text evidence="5">May play the central regulatory role in sporulation. It may be an element of the effector pathway responsible for the activation of sporulation genes in response to nutritional stress. Spo0A may act in concert with spo0H (a sigma factor) to control the expression of some genes that are critical to the sporulation process.</text>
</comment>
<dbReference type="SUPFAM" id="SSF46894">
    <property type="entry name" value="C-terminal effector domain of the bipartite response regulators"/>
    <property type="match status" value="1"/>
</dbReference>
<dbReference type="SMART" id="SM00862">
    <property type="entry name" value="Trans_reg_C"/>
    <property type="match status" value="1"/>
</dbReference>